<evidence type="ECO:0000313" key="1">
    <source>
        <dbReference type="EMBL" id="CAD7579550.1"/>
    </source>
</evidence>
<protein>
    <submittedName>
        <fullName evidence="1">(California timema) hypothetical protein</fullName>
    </submittedName>
</protein>
<organism evidence="1">
    <name type="scientific">Timema californicum</name>
    <name type="common">California timema</name>
    <name type="synonym">Walking stick</name>
    <dbReference type="NCBI Taxonomy" id="61474"/>
    <lineage>
        <taxon>Eukaryota</taxon>
        <taxon>Metazoa</taxon>
        <taxon>Ecdysozoa</taxon>
        <taxon>Arthropoda</taxon>
        <taxon>Hexapoda</taxon>
        <taxon>Insecta</taxon>
        <taxon>Pterygota</taxon>
        <taxon>Neoptera</taxon>
        <taxon>Polyneoptera</taxon>
        <taxon>Phasmatodea</taxon>
        <taxon>Timematodea</taxon>
        <taxon>Timematoidea</taxon>
        <taxon>Timematidae</taxon>
        <taxon>Timema</taxon>
    </lineage>
</organism>
<proteinExistence type="predicted"/>
<dbReference type="EMBL" id="OE192385">
    <property type="protein sequence ID" value="CAD7579550.1"/>
    <property type="molecule type" value="Genomic_DNA"/>
</dbReference>
<gene>
    <name evidence="1" type="ORF">TCMB3V08_LOCUS12084</name>
</gene>
<reference evidence="1" key="1">
    <citation type="submission" date="2020-11" db="EMBL/GenBank/DDBJ databases">
        <authorList>
            <person name="Tran Van P."/>
        </authorList>
    </citation>
    <scope>NUCLEOTIDE SEQUENCE</scope>
</reference>
<sequence length="123" mass="13455">MGTDVTSTREADYVMSRDLSAIQSVKMHETHDMSVVMRQEIGSRVTALQEITLTDSPVTMLPVVGDTVEAAVKELEVTSGQTLKQQILVTEREPLHCTEECPSVSKDDALVANTPVIKGVWGR</sequence>
<accession>A0A7R9PE26</accession>
<name>A0A7R9PE26_TIMCA</name>
<dbReference type="AlphaFoldDB" id="A0A7R9PE26"/>